<sequence length="462" mass="52265">MASTKLKTAVQVNKELMVEAAIKAVKERGLSENAAALEFGVCRMTMRRRIENPNPEPHGITKTSFEDHKFFSRFLSRHKELSMRITHATNRKKDREWTTERCGEYIQKLQKLKDGGFRERPEQVWNLDETAFNTARMYDRVVARRGVKQIPSQFDGNEKECVTILPCGNAAGVQLKLLALYAGKVHVQSRLDDTFDMIYHAVNSSGYMDQILFANYIKKEVLPAITELLTVIFVDGHFSHVNNLLLVRYCQDFFKDTGKRVEIFCLPVGQTNHLQPFDVSAFGGIKKKWHSYVCSRNALAGGMKCGLFPFSPEVIRNTVKARHDPNKFNCGVHIEAEREKDAKLAKFLLDEYDIVSQDKFGRIKEFVLLTKQDIAPAAVLASALQKRPFEEAPKKQRRPTNKQLDLQSGAMVTAGEFVEVLVRNEAAKAAEAAAKKAKRNAPEPKTSKKTSNSVPKKKMKTA</sequence>
<evidence type="ECO:0000313" key="4">
    <source>
        <dbReference type="Proteomes" id="UP000186922"/>
    </source>
</evidence>
<gene>
    <name evidence="3" type="primary">RvY_02372-1</name>
    <name evidence="3" type="synonym">RvY_02372.1</name>
    <name evidence="3" type="ORF">RvY_02372</name>
</gene>
<evidence type="ECO:0000313" key="3">
    <source>
        <dbReference type="EMBL" id="GAU89873.1"/>
    </source>
</evidence>
<dbReference type="InterPro" id="IPR004875">
    <property type="entry name" value="DDE_SF_endonuclease_dom"/>
</dbReference>
<dbReference type="EMBL" id="BDGG01000001">
    <property type="protein sequence ID" value="GAU89873.1"/>
    <property type="molecule type" value="Genomic_DNA"/>
</dbReference>
<proteinExistence type="predicted"/>
<keyword evidence="4" id="KW-1185">Reference proteome</keyword>
<organism evidence="3 4">
    <name type="scientific">Ramazzottius varieornatus</name>
    <name type="common">Water bear</name>
    <name type="synonym">Tardigrade</name>
    <dbReference type="NCBI Taxonomy" id="947166"/>
    <lineage>
        <taxon>Eukaryota</taxon>
        <taxon>Metazoa</taxon>
        <taxon>Ecdysozoa</taxon>
        <taxon>Tardigrada</taxon>
        <taxon>Eutardigrada</taxon>
        <taxon>Parachela</taxon>
        <taxon>Hypsibioidea</taxon>
        <taxon>Ramazzottiidae</taxon>
        <taxon>Ramazzottius</taxon>
    </lineage>
</organism>
<dbReference type="OrthoDB" id="10035668at2759"/>
<dbReference type="GO" id="GO:0003676">
    <property type="term" value="F:nucleic acid binding"/>
    <property type="evidence" value="ECO:0007669"/>
    <property type="project" value="InterPro"/>
</dbReference>
<comment type="caution">
    <text evidence="3">The sequence shown here is derived from an EMBL/GenBank/DDBJ whole genome shotgun (WGS) entry which is preliminary data.</text>
</comment>
<dbReference type="AlphaFoldDB" id="A0A1D1UU18"/>
<evidence type="ECO:0000256" key="1">
    <source>
        <dbReference type="SAM" id="MobiDB-lite"/>
    </source>
</evidence>
<reference evidence="3 4" key="1">
    <citation type="journal article" date="2016" name="Nat. Commun.">
        <title>Extremotolerant tardigrade genome and improved radiotolerance of human cultured cells by tardigrade-unique protein.</title>
        <authorList>
            <person name="Hashimoto T."/>
            <person name="Horikawa D.D."/>
            <person name="Saito Y."/>
            <person name="Kuwahara H."/>
            <person name="Kozuka-Hata H."/>
            <person name="Shin-I T."/>
            <person name="Minakuchi Y."/>
            <person name="Ohishi K."/>
            <person name="Motoyama A."/>
            <person name="Aizu T."/>
            <person name="Enomoto A."/>
            <person name="Kondo K."/>
            <person name="Tanaka S."/>
            <person name="Hara Y."/>
            <person name="Koshikawa S."/>
            <person name="Sagara H."/>
            <person name="Miura T."/>
            <person name="Yokobori S."/>
            <person name="Miyagawa K."/>
            <person name="Suzuki Y."/>
            <person name="Kubo T."/>
            <person name="Oyama M."/>
            <person name="Kohara Y."/>
            <person name="Fujiyama A."/>
            <person name="Arakawa K."/>
            <person name="Katayama T."/>
            <person name="Toyoda A."/>
            <person name="Kunieda T."/>
        </authorList>
    </citation>
    <scope>NUCLEOTIDE SEQUENCE [LARGE SCALE GENOMIC DNA]</scope>
    <source>
        <strain evidence="3 4">YOKOZUNA-1</strain>
    </source>
</reference>
<protein>
    <recommendedName>
        <fullName evidence="2">DDE-1 domain-containing protein</fullName>
    </recommendedName>
</protein>
<name>A0A1D1UU18_RAMVA</name>
<accession>A0A1D1UU18</accession>
<feature type="region of interest" description="Disordered" evidence="1">
    <location>
        <begin position="429"/>
        <end position="462"/>
    </location>
</feature>
<feature type="domain" description="DDE-1" evidence="2">
    <location>
        <begin position="160"/>
        <end position="294"/>
    </location>
</feature>
<dbReference type="Proteomes" id="UP000186922">
    <property type="component" value="Unassembled WGS sequence"/>
</dbReference>
<dbReference type="Pfam" id="PF03184">
    <property type="entry name" value="DDE_1"/>
    <property type="match status" value="1"/>
</dbReference>
<evidence type="ECO:0000259" key="2">
    <source>
        <dbReference type="Pfam" id="PF03184"/>
    </source>
</evidence>